<dbReference type="Pfam" id="PF05378">
    <property type="entry name" value="Hydant_A_N"/>
    <property type="match status" value="1"/>
</dbReference>
<dbReference type="EMBL" id="CAEZUD010000008">
    <property type="protein sequence ID" value="CAB4585285.1"/>
    <property type="molecule type" value="Genomic_DNA"/>
</dbReference>
<protein>
    <submittedName>
        <fullName evidence="5">Unannotated protein</fullName>
    </submittedName>
</protein>
<dbReference type="GO" id="GO:0005829">
    <property type="term" value="C:cytosol"/>
    <property type="evidence" value="ECO:0007669"/>
    <property type="project" value="TreeGrafter"/>
</dbReference>
<accession>A0A6J6FD06</accession>
<dbReference type="GO" id="GO:0006749">
    <property type="term" value="P:glutathione metabolic process"/>
    <property type="evidence" value="ECO:0007669"/>
    <property type="project" value="TreeGrafter"/>
</dbReference>
<gene>
    <name evidence="4" type="ORF">UFOPK1380_00212</name>
    <name evidence="5" type="ORF">UFOPK1778_00286</name>
    <name evidence="6" type="ORF">UFOPK1863_00261</name>
    <name evidence="7" type="ORF">UFOPK2689_00195</name>
    <name evidence="8" type="ORF">UFOPK3555_00287</name>
    <name evidence="9" type="ORF">UFOPK4095_00322</name>
</gene>
<dbReference type="Pfam" id="PF19278">
    <property type="entry name" value="Hydant_A_C"/>
    <property type="match status" value="1"/>
</dbReference>
<evidence type="ECO:0000313" key="4">
    <source>
        <dbReference type="EMBL" id="CAB4530340.1"/>
    </source>
</evidence>
<sequence length="704" mass="76195">MSDGAKTYLVATDVGGTCTDTVVFAVGEPVILGKALSTPPDFAHGVLDSIKSAADQMNLTVEELLARTSLFVHGSTVVDNAILTRDGANVGLLTTEGFEDTLLVTRGGYGRWAGLTEERMKNMVKTDRAAPLVERNLIAGIPERSDYKGAIIRELDEEATRAAIKRLIGEGVDAIAISFLWSFYNQKNELRAQELVKEIDPSIYTSISSHIAPTPGEYERTSTTVINAYAGDIARNYIENLADLLQKNRYAGPVMIMQGYGGLLLASEAADRAIGMLECGPAAGVIGSKALGELLNQKDVIATDMGGTTFKVSVIQGGQIEYAREPMIDRFHYTQPKIEVVSIGAGGGSIVWIEEGTNIPRVGPRSAGSRPGPVCYGLGGDEPTLTDVFMLIGYMDPNIFLGGSMSLDKEAARKVFDTKIAKPLGLSVEEAAYGIFRIATAQITDLIREITVERGLDPRDFVMHAFGGSCGMVSSTFGAELGVKKIVIPYTASVNCAFGLISADIVHEYSVVKTLPMPASLSEFPPLFEPMKEKALKALADEGFTGDKVILDWSVDLRYSRQVHEVTTPLKANLPLTDEGLERLSNDFETLYERKYGKGSAFREAGIEMTQFRLTARGLMSHPDMSPSPTSGEDSSKAVVGRREIFVEARSAMVESDIYDFTLLKTGNLILGPAVIHTPITTIVVQDKQRAVMDEYRNIVIELG</sequence>
<feature type="domain" description="Hydantoinase A/oxoprolinase" evidence="1">
    <location>
        <begin position="220"/>
        <end position="508"/>
    </location>
</feature>
<dbReference type="AlphaFoldDB" id="A0A6J6FD06"/>
<dbReference type="InterPro" id="IPR002821">
    <property type="entry name" value="Hydantoinase_A"/>
</dbReference>
<organism evidence="5">
    <name type="scientific">freshwater metagenome</name>
    <dbReference type="NCBI Taxonomy" id="449393"/>
    <lineage>
        <taxon>unclassified sequences</taxon>
        <taxon>metagenomes</taxon>
        <taxon>ecological metagenomes</taxon>
    </lineage>
</organism>
<dbReference type="EMBL" id="CAEZUY010000012">
    <property type="protein sequence ID" value="CAB4608905.1"/>
    <property type="molecule type" value="Genomic_DNA"/>
</dbReference>
<evidence type="ECO:0000313" key="5">
    <source>
        <dbReference type="EMBL" id="CAB4585285.1"/>
    </source>
</evidence>
<dbReference type="GO" id="GO:0017168">
    <property type="term" value="F:5-oxoprolinase (ATP-hydrolyzing) activity"/>
    <property type="evidence" value="ECO:0007669"/>
    <property type="project" value="TreeGrafter"/>
</dbReference>
<reference evidence="5" key="1">
    <citation type="submission" date="2020-05" db="EMBL/GenBank/DDBJ databases">
        <authorList>
            <person name="Chiriac C."/>
            <person name="Salcher M."/>
            <person name="Ghai R."/>
            <person name="Kavagutti S V."/>
        </authorList>
    </citation>
    <scope>NUCLEOTIDE SEQUENCE</scope>
</reference>
<evidence type="ECO:0000313" key="8">
    <source>
        <dbReference type="EMBL" id="CAB4890285.1"/>
    </source>
</evidence>
<dbReference type="EMBL" id="CAFBME010000015">
    <property type="protein sequence ID" value="CAB4890285.1"/>
    <property type="molecule type" value="Genomic_DNA"/>
</dbReference>
<dbReference type="InterPro" id="IPR008040">
    <property type="entry name" value="Hydant_A_N"/>
</dbReference>
<evidence type="ECO:0000313" key="7">
    <source>
        <dbReference type="EMBL" id="CAB4715599.1"/>
    </source>
</evidence>
<dbReference type="Pfam" id="PF01968">
    <property type="entry name" value="Hydantoinase_A"/>
    <property type="match status" value="1"/>
</dbReference>
<dbReference type="PANTHER" id="PTHR11365:SF23">
    <property type="entry name" value="HYPOTHETICAL 5-OXOPROLINASE (EUROFUNG)-RELATED"/>
    <property type="match status" value="1"/>
</dbReference>
<proteinExistence type="predicted"/>
<dbReference type="PANTHER" id="PTHR11365">
    <property type="entry name" value="5-OXOPROLINASE RELATED"/>
    <property type="match status" value="1"/>
</dbReference>
<dbReference type="InterPro" id="IPR049517">
    <property type="entry name" value="ACX-like_C"/>
</dbReference>
<evidence type="ECO:0000259" key="2">
    <source>
        <dbReference type="Pfam" id="PF05378"/>
    </source>
</evidence>
<evidence type="ECO:0000259" key="3">
    <source>
        <dbReference type="Pfam" id="PF19278"/>
    </source>
</evidence>
<dbReference type="InterPro" id="IPR045079">
    <property type="entry name" value="Oxoprolinase-like"/>
</dbReference>
<dbReference type="EMBL" id="CAEZYL010000004">
    <property type="protein sequence ID" value="CAB4715599.1"/>
    <property type="molecule type" value="Genomic_DNA"/>
</dbReference>
<dbReference type="EMBL" id="CAEZSC010000006">
    <property type="protein sequence ID" value="CAB4530340.1"/>
    <property type="molecule type" value="Genomic_DNA"/>
</dbReference>
<evidence type="ECO:0000259" key="1">
    <source>
        <dbReference type="Pfam" id="PF01968"/>
    </source>
</evidence>
<feature type="domain" description="Hydantoinase/oxoprolinase N-terminal" evidence="2">
    <location>
        <begin position="10"/>
        <end position="199"/>
    </location>
</feature>
<dbReference type="EMBL" id="CAFBPI010000012">
    <property type="protein sequence ID" value="CAB5008416.1"/>
    <property type="molecule type" value="Genomic_DNA"/>
</dbReference>
<evidence type="ECO:0000313" key="9">
    <source>
        <dbReference type="EMBL" id="CAB5008416.1"/>
    </source>
</evidence>
<feature type="domain" description="Acetophenone carboxylase-like C-terminal" evidence="3">
    <location>
        <begin position="528"/>
        <end position="697"/>
    </location>
</feature>
<evidence type="ECO:0000313" key="6">
    <source>
        <dbReference type="EMBL" id="CAB4608905.1"/>
    </source>
</evidence>
<name>A0A6J6FD06_9ZZZZ</name>